<keyword evidence="8" id="KW-1185">Reference proteome</keyword>
<evidence type="ECO:0000256" key="4">
    <source>
        <dbReference type="ARBA" id="ARBA00023136"/>
    </source>
</evidence>
<feature type="transmembrane region" description="Helical" evidence="5">
    <location>
        <begin position="291"/>
        <end position="314"/>
    </location>
</feature>
<accession>A0ABD5QAT8</accession>
<protein>
    <submittedName>
        <fullName evidence="7">Carbohydrate ABC transporter permease</fullName>
    </submittedName>
</protein>
<comment type="similarity">
    <text evidence="5">Belongs to the binding-protein-dependent transport system permease family.</text>
</comment>
<feature type="transmembrane region" description="Helical" evidence="5">
    <location>
        <begin position="141"/>
        <end position="162"/>
    </location>
</feature>
<dbReference type="InterPro" id="IPR052730">
    <property type="entry name" value="Sugar_ABC_transporter"/>
</dbReference>
<dbReference type="RefSeq" id="WP_224829671.1">
    <property type="nucleotide sequence ID" value="NZ_JAIVEF010000024.1"/>
</dbReference>
<evidence type="ECO:0000259" key="6">
    <source>
        <dbReference type="PROSITE" id="PS50928"/>
    </source>
</evidence>
<dbReference type="InterPro" id="IPR000515">
    <property type="entry name" value="MetI-like"/>
</dbReference>
<keyword evidence="2 5" id="KW-0812">Transmembrane</keyword>
<dbReference type="CDD" id="cd06261">
    <property type="entry name" value="TM_PBP2"/>
    <property type="match status" value="1"/>
</dbReference>
<evidence type="ECO:0000256" key="2">
    <source>
        <dbReference type="ARBA" id="ARBA00022692"/>
    </source>
</evidence>
<feature type="transmembrane region" description="Helical" evidence="5">
    <location>
        <begin position="29"/>
        <end position="50"/>
    </location>
</feature>
<dbReference type="InterPro" id="IPR035906">
    <property type="entry name" value="MetI-like_sf"/>
</dbReference>
<sequence>MSKEQNQRHWLAVHRPVLNYIERLNETQFAYLLLIPSALVLGLIAIWPLIRTFEMSLHADALLSPDIIGEFVGLQNYIEVITGQRDSQMGSAFFDPSNPFQSALLVTFIFTIVSVFFETIIGFGQALVLDKEFKGRRWARVAIIMPLAIPIVIQGMIFFLMFQPNIGFLAAPLQELGLFSAAPLSQSLDATVIIIVADIWKTSAFMALLILAGLQSIDRNLYNVAKVAGATPWQRFKRITLPLVLPMVLIAMLFRTIQALRVYGLIETVASCNTIPSLSCMVVSTFSNGLYGTSATVAFIIAAIIAIAVSGYIWRLGEEAVV</sequence>
<keyword evidence="4 5" id="KW-0472">Membrane</keyword>
<evidence type="ECO:0000256" key="1">
    <source>
        <dbReference type="ARBA" id="ARBA00004141"/>
    </source>
</evidence>
<dbReference type="AlphaFoldDB" id="A0ABD5QAT8"/>
<dbReference type="Gene3D" id="1.10.3720.10">
    <property type="entry name" value="MetI-like"/>
    <property type="match status" value="1"/>
</dbReference>
<keyword evidence="3 5" id="KW-1133">Transmembrane helix</keyword>
<dbReference type="EMBL" id="JBHSJG010000010">
    <property type="protein sequence ID" value="MFC4986840.1"/>
    <property type="molecule type" value="Genomic_DNA"/>
</dbReference>
<reference evidence="7 8" key="1">
    <citation type="journal article" date="2019" name="Int. J. Syst. Evol. Microbiol.">
        <title>The Global Catalogue of Microorganisms (GCM) 10K type strain sequencing project: providing services to taxonomists for standard genome sequencing and annotation.</title>
        <authorList>
            <consortium name="The Broad Institute Genomics Platform"/>
            <consortium name="The Broad Institute Genome Sequencing Center for Infectious Disease"/>
            <person name="Wu L."/>
            <person name="Ma J."/>
        </authorList>
    </citation>
    <scope>NUCLEOTIDE SEQUENCE [LARGE SCALE GENOMIC DNA]</scope>
    <source>
        <strain evidence="7 8">CGMCC 1.15824</strain>
    </source>
</reference>
<evidence type="ECO:0000256" key="3">
    <source>
        <dbReference type="ARBA" id="ARBA00022989"/>
    </source>
</evidence>
<proteinExistence type="inferred from homology"/>
<dbReference type="SUPFAM" id="SSF161098">
    <property type="entry name" value="MetI-like"/>
    <property type="match status" value="1"/>
</dbReference>
<comment type="caution">
    <text evidence="7">The sequence shown here is derived from an EMBL/GenBank/DDBJ whole genome shotgun (WGS) entry which is preliminary data.</text>
</comment>
<dbReference type="Pfam" id="PF00528">
    <property type="entry name" value="BPD_transp_1"/>
    <property type="match status" value="1"/>
</dbReference>
<dbReference type="PROSITE" id="PS50928">
    <property type="entry name" value="ABC_TM1"/>
    <property type="match status" value="1"/>
</dbReference>
<dbReference type="PANTHER" id="PTHR43759:SF1">
    <property type="entry name" value="GLUCOSE IMPORT SYSTEM PERMEASE PROTEIN GLCT"/>
    <property type="match status" value="1"/>
</dbReference>
<feature type="transmembrane region" description="Helical" evidence="5">
    <location>
        <begin position="103"/>
        <end position="129"/>
    </location>
</feature>
<evidence type="ECO:0000256" key="5">
    <source>
        <dbReference type="RuleBase" id="RU363032"/>
    </source>
</evidence>
<dbReference type="GO" id="GO:0005886">
    <property type="term" value="C:plasma membrane"/>
    <property type="evidence" value="ECO:0007669"/>
    <property type="project" value="UniProtKB-SubCell"/>
</dbReference>
<organism evidence="7 8">
    <name type="scientific">Saliphagus infecundisoli</name>
    <dbReference type="NCBI Taxonomy" id="1849069"/>
    <lineage>
        <taxon>Archaea</taxon>
        <taxon>Methanobacteriati</taxon>
        <taxon>Methanobacteriota</taxon>
        <taxon>Stenosarchaea group</taxon>
        <taxon>Halobacteria</taxon>
        <taxon>Halobacteriales</taxon>
        <taxon>Natrialbaceae</taxon>
        <taxon>Saliphagus</taxon>
    </lineage>
</organism>
<name>A0ABD5QAT8_9EURY</name>
<keyword evidence="5" id="KW-0813">Transport</keyword>
<feature type="domain" description="ABC transmembrane type-1" evidence="6">
    <location>
        <begin position="104"/>
        <end position="309"/>
    </location>
</feature>
<comment type="subcellular location">
    <subcellularLocation>
        <location evidence="5">Cell membrane</location>
        <topology evidence="5">Multi-pass membrane protein</topology>
    </subcellularLocation>
    <subcellularLocation>
        <location evidence="1">Membrane</location>
        <topology evidence="1">Multi-pass membrane protein</topology>
    </subcellularLocation>
</comment>
<feature type="transmembrane region" description="Helical" evidence="5">
    <location>
        <begin position="192"/>
        <end position="214"/>
    </location>
</feature>
<dbReference type="Proteomes" id="UP001595925">
    <property type="component" value="Unassembled WGS sequence"/>
</dbReference>
<evidence type="ECO:0000313" key="8">
    <source>
        <dbReference type="Proteomes" id="UP001595925"/>
    </source>
</evidence>
<dbReference type="PANTHER" id="PTHR43759">
    <property type="entry name" value="TREHALOSE TRANSPORT SYSTEM PERMEASE PROTEIN SUGA"/>
    <property type="match status" value="1"/>
</dbReference>
<evidence type="ECO:0000313" key="7">
    <source>
        <dbReference type="EMBL" id="MFC4986840.1"/>
    </source>
</evidence>
<feature type="transmembrane region" description="Helical" evidence="5">
    <location>
        <begin position="239"/>
        <end position="257"/>
    </location>
</feature>
<gene>
    <name evidence="7" type="ORF">ACFPFO_03440</name>
</gene>